<dbReference type="EMBL" id="JABRWO010000003">
    <property type="protein sequence ID" value="MBA2114168.1"/>
    <property type="molecule type" value="Genomic_DNA"/>
</dbReference>
<reference evidence="3 4" key="1">
    <citation type="submission" date="2020-05" db="EMBL/GenBank/DDBJ databases">
        <title>Bremerella alba sp. nov., a novel planctomycete isolated from the surface of the macroalga Fucus spiralis.</title>
        <authorList>
            <person name="Godinho O."/>
            <person name="Botelho R."/>
            <person name="Albuquerque L."/>
            <person name="Wiegand S."/>
            <person name="Da Costa M.S."/>
            <person name="Lobo-Da-Cunha A."/>
            <person name="Jogler C."/>
            <person name="Lage O.M."/>
        </authorList>
    </citation>
    <scope>NUCLEOTIDE SEQUENCE [LARGE SCALE GENOMIC DNA]</scope>
    <source>
        <strain evidence="3 4">FF15</strain>
    </source>
</reference>
<dbReference type="InterPro" id="IPR021796">
    <property type="entry name" value="Tll0287-like_dom"/>
</dbReference>
<gene>
    <name evidence="3" type="ORF">HOV93_13240</name>
</gene>
<keyword evidence="4" id="KW-1185">Reference proteome</keyword>
<evidence type="ECO:0000313" key="3">
    <source>
        <dbReference type="EMBL" id="MBA2114168.1"/>
    </source>
</evidence>
<feature type="signal peptide" evidence="1">
    <location>
        <begin position="1"/>
        <end position="23"/>
    </location>
</feature>
<proteinExistence type="predicted"/>
<dbReference type="Proteomes" id="UP000551616">
    <property type="component" value="Unassembled WGS sequence"/>
</dbReference>
<keyword evidence="1" id="KW-0732">Signal</keyword>
<evidence type="ECO:0000313" key="4">
    <source>
        <dbReference type="Proteomes" id="UP000551616"/>
    </source>
</evidence>
<dbReference type="AlphaFoldDB" id="A0A7V8V3C1"/>
<organism evidence="3 4">
    <name type="scientific">Bremerella alba</name>
    <dbReference type="NCBI Taxonomy" id="980252"/>
    <lineage>
        <taxon>Bacteria</taxon>
        <taxon>Pseudomonadati</taxon>
        <taxon>Planctomycetota</taxon>
        <taxon>Planctomycetia</taxon>
        <taxon>Pirellulales</taxon>
        <taxon>Pirellulaceae</taxon>
        <taxon>Bremerella</taxon>
    </lineage>
</organism>
<dbReference type="RefSeq" id="WP_207395647.1">
    <property type="nucleotide sequence ID" value="NZ_JABRWO010000003.1"/>
</dbReference>
<comment type="caution">
    <text evidence="3">The sequence shown here is derived from an EMBL/GenBank/DDBJ whole genome shotgun (WGS) entry which is preliminary data.</text>
</comment>
<evidence type="ECO:0000256" key="1">
    <source>
        <dbReference type="SAM" id="SignalP"/>
    </source>
</evidence>
<accession>A0A7V8V3C1</accession>
<sequence length="185" mass="20814">MPSRFHGLMSCLLLLFMTSLSQAEPPQVPKIASPTTLAQARARAILLHETLHGTLQVVHRDFFLEDESRVIPSASLEDVFHALEESFQVQLKWLVVETDVVNVDHKPESPFEHAAVKALAQRKPYWDGVEGDKYRFAGPIRLASQCLKCHVRNRKDTEDRTAGLVISMPIAETFDKTEPAADLKE</sequence>
<feature type="chain" id="PRO_5030853029" description="Tll0287-like domain-containing protein" evidence="1">
    <location>
        <begin position="24"/>
        <end position="185"/>
    </location>
</feature>
<evidence type="ECO:0000259" key="2">
    <source>
        <dbReference type="Pfam" id="PF11845"/>
    </source>
</evidence>
<protein>
    <recommendedName>
        <fullName evidence="2">Tll0287-like domain-containing protein</fullName>
    </recommendedName>
</protein>
<feature type="domain" description="Tll0287-like" evidence="2">
    <location>
        <begin position="38"/>
        <end position="155"/>
    </location>
</feature>
<dbReference type="Pfam" id="PF11845">
    <property type="entry name" value="Tll0287-like"/>
    <property type="match status" value="1"/>
</dbReference>
<name>A0A7V8V3C1_9BACT</name>